<evidence type="ECO:0000313" key="2">
    <source>
        <dbReference type="EMBL" id="CAA9576801.1"/>
    </source>
</evidence>
<feature type="non-terminal residue" evidence="2">
    <location>
        <position position="81"/>
    </location>
</feature>
<dbReference type="EMBL" id="CADCWL010000197">
    <property type="protein sequence ID" value="CAA9576801.1"/>
    <property type="molecule type" value="Genomic_DNA"/>
</dbReference>
<name>A0A6J4VF38_9BACT</name>
<gene>
    <name evidence="2" type="ORF">AVDCRST_MAG19-3474</name>
</gene>
<reference evidence="2" key="1">
    <citation type="submission" date="2020-02" db="EMBL/GenBank/DDBJ databases">
        <authorList>
            <person name="Meier V. D."/>
        </authorList>
    </citation>
    <scope>NUCLEOTIDE SEQUENCE</scope>
    <source>
        <strain evidence="2">AVDCRST_MAG19</strain>
    </source>
</reference>
<protein>
    <submittedName>
        <fullName evidence="2">Uncharacterized protein</fullName>
    </submittedName>
</protein>
<organism evidence="2">
    <name type="scientific">uncultured Thermomicrobiales bacterium</name>
    <dbReference type="NCBI Taxonomy" id="1645740"/>
    <lineage>
        <taxon>Bacteria</taxon>
        <taxon>Pseudomonadati</taxon>
        <taxon>Thermomicrobiota</taxon>
        <taxon>Thermomicrobia</taxon>
        <taxon>Thermomicrobiales</taxon>
        <taxon>environmental samples</taxon>
    </lineage>
</organism>
<feature type="compositionally biased region" description="Basic residues" evidence="1">
    <location>
        <begin position="30"/>
        <end position="51"/>
    </location>
</feature>
<accession>A0A6J4VF38</accession>
<proteinExistence type="predicted"/>
<feature type="region of interest" description="Disordered" evidence="1">
    <location>
        <begin position="29"/>
        <end position="81"/>
    </location>
</feature>
<sequence length="81" mass="9635">EQHRAVDGRARGRVRVRRVRVHRDRVVVRPARRLGHHHRNGAAGRGRRRRPPRLDPLQADGGTGHHDRRPWPLRWRPFHPL</sequence>
<dbReference type="AlphaFoldDB" id="A0A6J4VF38"/>
<feature type="non-terminal residue" evidence="2">
    <location>
        <position position="1"/>
    </location>
</feature>
<evidence type="ECO:0000256" key="1">
    <source>
        <dbReference type="SAM" id="MobiDB-lite"/>
    </source>
</evidence>